<organism evidence="3 4">
    <name type="scientific">Candidatus Raymondbacteria bacterium RIFOXYD12_FULL_49_13</name>
    <dbReference type="NCBI Taxonomy" id="1817890"/>
    <lineage>
        <taxon>Bacteria</taxon>
        <taxon>Raymondiibacteriota</taxon>
    </lineage>
</organism>
<dbReference type="Pfam" id="PF01637">
    <property type="entry name" value="ATPase_2"/>
    <property type="match status" value="1"/>
</dbReference>
<dbReference type="AlphaFoldDB" id="A0A1F7EZU5"/>
<evidence type="ECO:0000259" key="2">
    <source>
        <dbReference type="Pfam" id="PF03008"/>
    </source>
</evidence>
<reference evidence="3 4" key="1">
    <citation type="journal article" date="2016" name="Nat. Commun.">
        <title>Thousands of microbial genomes shed light on interconnected biogeochemical processes in an aquifer system.</title>
        <authorList>
            <person name="Anantharaman K."/>
            <person name="Brown C.T."/>
            <person name="Hug L.A."/>
            <person name="Sharon I."/>
            <person name="Castelle C.J."/>
            <person name="Probst A.J."/>
            <person name="Thomas B.C."/>
            <person name="Singh A."/>
            <person name="Wilkins M.J."/>
            <person name="Karaoz U."/>
            <person name="Brodie E.L."/>
            <person name="Williams K.H."/>
            <person name="Hubbard S.S."/>
            <person name="Banfield J.F."/>
        </authorList>
    </citation>
    <scope>NUCLEOTIDE SEQUENCE [LARGE SCALE GENOMIC DNA]</scope>
</reference>
<proteinExistence type="predicted"/>
<accession>A0A1F7EZU5</accession>
<dbReference type="PANTHER" id="PTHR34704:SF1">
    <property type="entry name" value="ATPASE"/>
    <property type="match status" value="1"/>
</dbReference>
<comment type="caution">
    <text evidence="3">The sequence shown here is derived from an EMBL/GenBank/DDBJ whole genome shotgun (WGS) entry which is preliminary data.</text>
</comment>
<sequence length="471" mass="52415">MIFLDRKEELSRLNGLVKRGEGGLAVIWGRRRAGKTRLLTEWVDWHKGCYLVADRSAPDIQRRYLADALSTYLPGFNEAAYPTWAAFLNRLVADAAVRGFKGPVVLDELPYLVEHSPELPSVLQRIVDHDAKKARLTFAISGSSQRMMQGIVLNRNAPLFGRASENLRIRPLKAGYLLDVLTKNPVEAVAWYSLFGGVPYYWELALTSQLKNTVEAADALVLSPLGVLHSEPERLLAEEMPSASFARPVLDVIGMGAHRVSEIAGRIGAPVTALTPSLARLMDMDLCAREVPFAASEKSGKKSHYKIMDPFLRFWFKVVGPHRSLLSHSSQQMRVALFRKFEPALCAESWEELCRDAVPFLKKGSLGPEFGPALRYWTTGGPEWDIVAASLDDSTLLLGEAKWSRKPFNQKEIMKVSNELKSRGVPGKLQGQYKNIAHCIFVPALDTSFKTQNDCIAIDAESVLKALRTPD</sequence>
<evidence type="ECO:0000313" key="3">
    <source>
        <dbReference type="EMBL" id="OGJ99881.1"/>
    </source>
</evidence>
<evidence type="ECO:0000313" key="4">
    <source>
        <dbReference type="Proteomes" id="UP000179243"/>
    </source>
</evidence>
<dbReference type="SUPFAM" id="SSF52540">
    <property type="entry name" value="P-loop containing nucleoside triphosphate hydrolases"/>
    <property type="match status" value="1"/>
</dbReference>
<protein>
    <submittedName>
        <fullName evidence="3">Uncharacterized protein</fullName>
    </submittedName>
</protein>
<gene>
    <name evidence="3" type="ORF">A2519_00030</name>
</gene>
<dbReference type="InterPro" id="IPR011579">
    <property type="entry name" value="ATPase_dom"/>
</dbReference>
<dbReference type="GO" id="GO:0005524">
    <property type="term" value="F:ATP binding"/>
    <property type="evidence" value="ECO:0007669"/>
    <property type="project" value="InterPro"/>
</dbReference>
<evidence type="ECO:0000259" key="1">
    <source>
        <dbReference type="Pfam" id="PF01637"/>
    </source>
</evidence>
<feature type="domain" description="ATPase" evidence="1">
    <location>
        <begin position="3"/>
        <end position="200"/>
    </location>
</feature>
<dbReference type="PANTHER" id="PTHR34704">
    <property type="entry name" value="ATPASE"/>
    <property type="match status" value="1"/>
</dbReference>
<dbReference type="Proteomes" id="UP000179243">
    <property type="component" value="Unassembled WGS sequence"/>
</dbReference>
<feature type="domain" description="DUF234" evidence="2">
    <location>
        <begin position="315"/>
        <end position="411"/>
    </location>
</feature>
<name>A0A1F7EZU5_UNCRA</name>
<dbReference type="Pfam" id="PF03008">
    <property type="entry name" value="DUF234"/>
    <property type="match status" value="1"/>
</dbReference>
<dbReference type="Gene3D" id="3.40.50.300">
    <property type="entry name" value="P-loop containing nucleotide triphosphate hydrolases"/>
    <property type="match status" value="1"/>
</dbReference>
<dbReference type="EMBL" id="MFYX01000157">
    <property type="protein sequence ID" value="OGJ99881.1"/>
    <property type="molecule type" value="Genomic_DNA"/>
</dbReference>
<dbReference type="InterPro" id="IPR027417">
    <property type="entry name" value="P-loop_NTPase"/>
</dbReference>
<dbReference type="InterPro" id="IPR004256">
    <property type="entry name" value="DUF234"/>
</dbReference>